<reference evidence="9" key="1">
    <citation type="submission" date="2021-01" db="EMBL/GenBank/DDBJ databases">
        <title>Whole genome shotgun sequence of Sphaerisporangium rufum NBRC 109079.</title>
        <authorList>
            <person name="Komaki H."/>
            <person name="Tamura T."/>
        </authorList>
    </citation>
    <scope>NUCLEOTIDE SEQUENCE</scope>
    <source>
        <strain evidence="9">NBRC 109079</strain>
    </source>
</reference>
<feature type="region of interest" description="Disordered" evidence="5">
    <location>
        <begin position="141"/>
        <end position="169"/>
    </location>
</feature>
<feature type="domain" description="CopC" evidence="8">
    <location>
        <begin position="29"/>
        <end position="119"/>
    </location>
</feature>
<dbReference type="InterPro" id="IPR014755">
    <property type="entry name" value="Cu-Rt/internalin_Ig-like"/>
</dbReference>
<dbReference type="Pfam" id="PF04234">
    <property type="entry name" value="CopC"/>
    <property type="match status" value="1"/>
</dbReference>
<evidence type="ECO:0000256" key="4">
    <source>
        <dbReference type="ARBA" id="ARBA00023008"/>
    </source>
</evidence>
<keyword evidence="2" id="KW-0479">Metal-binding</keyword>
<dbReference type="GO" id="GO:0042597">
    <property type="term" value="C:periplasmic space"/>
    <property type="evidence" value="ECO:0007669"/>
    <property type="project" value="InterPro"/>
</dbReference>
<protein>
    <submittedName>
        <fullName evidence="9">Copper resistance protein CopC</fullName>
    </submittedName>
</protein>
<dbReference type="GO" id="GO:0030313">
    <property type="term" value="C:cell envelope"/>
    <property type="evidence" value="ECO:0007669"/>
    <property type="project" value="UniProtKB-SubCell"/>
</dbReference>
<feature type="transmembrane region" description="Helical" evidence="6">
    <location>
        <begin position="174"/>
        <end position="194"/>
    </location>
</feature>
<organism evidence="9 10">
    <name type="scientific">Sphaerisporangium rufum</name>
    <dbReference type="NCBI Taxonomy" id="1381558"/>
    <lineage>
        <taxon>Bacteria</taxon>
        <taxon>Bacillati</taxon>
        <taxon>Actinomycetota</taxon>
        <taxon>Actinomycetes</taxon>
        <taxon>Streptosporangiales</taxon>
        <taxon>Streptosporangiaceae</taxon>
        <taxon>Sphaerisporangium</taxon>
    </lineage>
</organism>
<comment type="caution">
    <text evidence="9">The sequence shown here is derived from an EMBL/GenBank/DDBJ whole genome shotgun (WGS) entry which is preliminary data.</text>
</comment>
<comment type="subcellular location">
    <subcellularLocation>
        <location evidence="1">Cell envelope</location>
    </subcellularLocation>
</comment>
<evidence type="ECO:0000313" key="10">
    <source>
        <dbReference type="Proteomes" id="UP000655287"/>
    </source>
</evidence>
<evidence type="ECO:0000313" key="9">
    <source>
        <dbReference type="EMBL" id="GII75936.1"/>
    </source>
</evidence>
<proteinExistence type="predicted"/>
<sequence>MKTSPLAVMLAFLAAIVLGTAVASPALAHTSLKSSDPKKGATVESIDEIRLTFTESVKLPSVVLNDADGKAHQDGRPEVDGAVVTQRVAGTLPAGKYTIAWRVVSADGHPVVGEIPFTVRAAEPEPSATTPSAIEATPVAPAVPATPAPDTPVATPAAGAEQDAAQEGGSGVPGWVWIVVLGLAGVGIGMVISLRKQP</sequence>
<dbReference type="GO" id="GO:0005507">
    <property type="term" value="F:copper ion binding"/>
    <property type="evidence" value="ECO:0007669"/>
    <property type="project" value="InterPro"/>
</dbReference>
<dbReference type="InterPro" id="IPR014756">
    <property type="entry name" value="Ig_E-set"/>
</dbReference>
<accession>A0A919QXH9</accession>
<evidence type="ECO:0000256" key="1">
    <source>
        <dbReference type="ARBA" id="ARBA00004196"/>
    </source>
</evidence>
<dbReference type="PANTHER" id="PTHR34820:SF4">
    <property type="entry name" value="INNER MEMBRANE PROTEIN YEBZ"/>
    <property type="match status" value="1"/>
</dbReference>
<name>A0A919QXH9_9ACTN</name>
<keyword evidence="6" id="KW-0812">Transmembrane</keyword>
<dbReference type="EMBL" id="BOOU01000013">
    <property type="protein sequence ID" value="GII75936.1"/>
    <property type="molecule type" value="Genomic_DNA"/>
</dbReference>
<dbReference type="SUPFAM" id="SSF81296">
    <property type="entry name" value="E set domains"/>
    <property type="match status" value="1"/>
</dbReference>
<dbReference type="GO" id="GO:0005886">
    <property type="term" value="C:plasma membrane"/>
    <property type="evidence" value="ECO:0007669"/>
    <property type="project" value="TreeGrafter"/>
</dbReference>
<keyword evidence="3 7" id="KW-0732">Signal</keyword>
<evidence type="ECO:0000256" key="5">
    <source>
        <dbReference type="SAM" id="MobiDB-lite"/>
    </source>
</evidence>
<keyword evidence="10" id="KW-1185">Reference proteome</keyword>
<evidence type="ECO:0000256" key="7">
    <source>
        <dbReference type="SAM" id="SignalP"/>
    </source>
</evidence>
<dbReference type="GO" id="GO:0006825">
    <property type="term" value="P:copper ion transport"/>
    <property type="evidence" value="ECO:0007669"/>
    <property type="project" value="InterPro"/>
</dbReference>
<dbReference type="Proteomes" id="UP000655287">
    <property type="component" value="Unassembled WGS sequence"/>
</dbReference>
<dbReference type="GO" id="GO:0046688">
    <property type="term" value="P:response to copper ion"/>
    <property type="evidence" value="ECO:0007669"/>
    <property type="project" value="InterPro"/>
</dbReference>
<dbReference type="InterPro" id="IPR032694">
    <property type="entry name" value="CopC/D"/>
</dbReference>
<dbReference type="RefSeq" id="WP_203982577.1">
    <property type="nucleotide sequence ID" value="NZ_BOOU01000013.1"/>
</dbReference>
<keyword evidence="4" id="KW-0186">Copper</keyword>
<dbReference type="PANTHER" id="PTHR34820">
    <property type="entry name" value="INNER MEMBRANE PROTEIN YEBZ"/>
    <property type="match status" value="1"/>
</dbReference>
<dbReference type="AlphaFoldDB" id="A0A919QXH9"/>
<evidence type="ECO:0000256" key="6">
    <source>
        <dbReference type="SAM" id="Phobius"/>
    </source>
</evidence>
<evidence type="ECO:0000259" key="8">
    <source>
        <dbReference type="Pfam" id="PF04234"/>
    </source>
</evidence>
<keyword evidence="6" id="KW-1133">Transmembrane helix</keyword>
<evidence type="ECO:0000256" key="2">
    <source>
        <dbReference type="ARBA" id="ARBA00022723"/>
    </source>
</evidence>
<evidence type="ECO:0000256" key="3">
    <source>
        <dbReference type="ARBA" id="ARBA00022729"/>
    </source>
</evidence>
<feature type="compositionally biased region" description="Low complexity" evidence="5">
    <location>
        <begin position="151"/>
        <end position="167"/>
    </location>
</feature>
<feature type="signal peptide" evidence="7">
    <location>
        <begin position="1"/>
        <end position="28"/>
    </location>
</feature>
<dbReference type="InterPro" id="IPR007348">
    <property type="entry name" value="CopC_dom"/>
</dbReference>
<dbReference type="Gene3D" id="2.60.40.1220">
    <property type="match status" value="1"/>
</dbReference>
<keyword evidence="6" id="KW-0472">Membrane</keyword>
<gene>
    <name evidence="9" type="ORF">Sru01_09180</name>
</gene>
<feature type="chain" id="PRO_5037804521" evidence="7">
    <location>
        <begin position="29"/>
        <end position="198"/>
    </location>
</feature>